<feature type="region of interest" description="Disordered" evidence="3">
    <location>
        <begin position="1"/>
        <end position="29"/>
    </location>
</feature>
<dbReference type="PROSITE" id="PS50110">
    <property type="entry name" value="RESPONSE_REGULATORY"/>
    <property type="match status" value="1"/>
</dbReference>
<feature type="domain" description="Response regulatory" evidence="4">
    <location>
        <begin position="30"/>
        <end position="146"/>
    </location>
</feature>
<dbReference type="Proteomes" id="UP000183812">
    <property type="component" value="Unassembled WGS sequence"/>
</dbReference>
<evidence type="ECO:0000313" key="6">
    <source>
        <dbReference type="Proteomes" id="UP000183812"/>
    </source>
</evidence>
<dbReference type="Gene3D" id="3.60.40.10">
    <property type="entry name" value="PPM-type phosphatase domain"/>
    <property type="match status" value="1"/>
</dbReference>
<dbReference type="InterPro" id="IPR001789">
    <property type="entry name" value="Sig_transdc_resp-reg_receiver"/>
</dbReference>
<keyword evidence="2" id="KW-0597">Phosphoprotein</keyword>
<name>A0A1G7QBJ0_RHOCA</name>
<evidence type="ECO:0000256" key="1">
    <source>
        <dbReference type="ARBA" id="ARBA00022801"/>
    </source>
</evidence>
<dbReference type="GO" id="GO:0000160">
    <property type="term" value="P:phosphorelay signal transduction system"/>
    <property type="evidence" value="ECO:0007669"/>
    <property type="project" value="InterPro"/>
</dbReference>
<accession>A0A1G7QBJ0</accession>
<evidence type="ECO:0000259" key="4">
    <source>
        <dbReference type="PROSITE" id="PS50110"/>
    </source>
</evidence>
<protein>
    <submittedName>
        <fullName evidence="5">Serine phosphatase RsbU, regulator of sigma subunit</fullName>
    </submittedName>
</protein>
<dbReference type="Pfam" id="PF00072">
    <property type="entry name" value="Response_reg"/>
    <property type="match status" value="1"/>
</dbReference>
<dbReference type="GO" id="GO:0016791">
    <property type="term" value="F:phosphatase activity"/>
    <property type="evidence" value="ECO:0007669"/>
    <property type="project" value="TreeGrafter"/>
</dbReference>
<dbReference type="EMBL" id="FNAY01000023">
    <property type="protein sequence ID" value="SDF95896.1"/>
    <property type="molecule type" value="Genomic_DNA"/>
</dbReference>
<dbReference type="InterPro" id="IPR036457">
    <property type="entry name" value="PPM-type-like_dom_sf"/>
</dbReference>
<dbReference type="SUPFAM" id="SSF52172">
    <property type="entry name" value="CheY-like"/>
    <property type="match status" value="1"/>
</dbReference>
<feature type="modified residue" description="4-aspartylphosphate" evidence="2">
    <location>
        <position position="79"/>
    </location>
</feature>
<dbReference type="InterPro" id="IPR011006">
    <property type="entry name" value="CheY-like_superfamily"/>
</dbReference>
<dbReference type="InterPro" id="IPR001932">
    <property type="entry name" value="PPM-type_phosphatase-like_dom"/>
</dbReference>
<evidence type="ECO:0000256" key="3">
    <source>
        <dbReference type="SAM" id="MobiDB-lite"/>
    </source>
</evidence>
<dbReference type="SMART" id="SM00331">
    <property type="entry name" value="PP2C_SIG"/>
    <property type="match status" value="1"/>
</dbReference>
<evidence type="ECO:0000256" key="2">
    <source>
        <dbReference type="PROSITE-ProRule" id="PRU00169"/>
    </source>
</evidence>
<dbReference type="InterPro" id="IPR052016">
    <property type="entry name" value="Bact_Sigma-Reg"/>
</dbReference>
<sequence>MHSAGEPVTDPISDRPDPTSASEPAPVPRRVLVVDDSKMQRRILSALLSRSGYEVLEAGSAEEALDICDRIEPDFVLSDWMMPGMSGIEFCQQFRAMPREGYGYFILLTSKTDKHDVAEGLQSGADDFLAKPVNGDELRARLMAGERILTMEHAMKEKNRQLSSALGELQSLYDSINRDLVEACKLQQSLVKERHRSFGNAQVSLTLRPSGHVGGDLVGFFPINIRRVGLYGIDVSGHGITSALMTARLAGYLSGTSPEQNIALIQTEFGFYDGRDPADLAAYLNTLVLEEMQTDSYFTLIYADVDLISGKVALVQAGHPHPAVLRADGSVEFLGDGGLPVGLIEGASYETVTTRLAPGDRLFLGSDGITEAEPPRRPQIGEEGLAMLLKRLNLLRGPAFLDALYWELQRMTSDNLADDVSAVLFEFYGAKENVG</sequence>
<dbReference type="AlphaFoldDB" id="A0A1G7QBJ0"/>
<organism evidence="5 6">
    <name type="scientific">Rhodobacter capsulatus</name>
    <name type="common">Rhodopseudomonas capsulata</name>
    <dbReference type="NCBI Taxonomy" id="1061"/>
    <lineage>
        <taxon>Bacteria</taxon>
        <taxon>Pseudomonadati</taxon>
        <taxon>Pseudomonadota</taxon>
        <taxon>Alphaproteobacteria</taxon>
        <taxon>Rhodobacterales</taxon>
        <taxon>Rhodobacter group</taxon>
        <taxon>Rhodobacter</taxon>
    </lineage>
</organism>
<dbReference type="SMART" id="SM00448">
    <property type="entry name" value="REC"/>
    <property type="match status" value="1"/>
</dbReference>
<reference evidence="5 6" key="1">
    <citation type="submission" date="2016-10" db="EMBL/GenBank/DDBJ databases">
        <authorList>
            <person name="de Groot N.N."/>
        </authorList>
    </citation>
    <scope>NUCLEOTIDE SEQUENCE [LARGE SCALE GENOMIC DNA]</scope>
    <source>
        <strain evidence="6">DSM 938 / 37b4</strain>
    </source>
</reference>
<keyword evidence="1" id="KW-0378">Hydrolase</keyword>
<gene>
    <name evidence="5" type="ORF">SAMN04244550_03166</name>
</gene>
<dbReference type="Gene3D" id="3.40.50.2300">
    <property type="match status" value="1"/>
</dbReference>
<dbReference type="PANTHER" id="PTHR43156">
    <property type="entry name" value="STAGE II SPORULATION PROTEIN E-RELATED"/>
    <property type="match status" value="1"/>
</dbReference>
<evidence type="ECO:0000313" key="5">
    <source>
        <dbReference type="EMBL" id="SDF95896.1"/>
    </source>
</evidence>
<proteinExistence type="predicted"/>
<dbReference type="Pfam" id="PF07228">
    <property type="entry name" value="SpoIIE"/>
    <property type="match status" value="1"/>
</dbReference>
<dbReference type="PANTHER" id="PTHR43156:SF2">
    <property type="entry name" value="STAGE II SPORULATION PROTEIN E"/>
    <property type="match status" value="1"/>
</dbReference>